<feature type="transmembrane region" description="Helical" evidence="6">
    <location>
        <begin position="367"/>
        <end position="385"/>
    </location>
</feature>
<evidence type="ECO:0000256" key="3">
    <source>
        <dbReference type="ARBA" id="ARBA00022989"/>
    </source>
</evidence>
<proteinExistence type="predicted"/>
<feature type="transmembrane region" description="Helical" evidence="6">
    <location>
        <begin position="171"/>
        <end position="192"/>
    </location>
</feature>
<gene>
    <name evidence="8" type="ordered locus">AMED_0661</name>
</gene>
<name>A0A0H3CYW0_AMYMU</name>
<evidence type="ECO:0000256" key="4">
    <source>
        <dbReference type="ARBA" id="ARBA00023136"/>
    </source>
</evidence>
<dbReference type="PATRIC" id="fig|749927.5.peg.684"/>
<accession>A0A0H3CYW0</accession>
<feature type="transmembrane region" description="Helical" evidence="6">
    <location>
        <begin position="137"/>
        <end position="159"/>
    </location>
</feature>
<feature type="transmembrane region" description="Helical" evidence="6">
    <location>
        <begin position="44"/>
        <end position="65"/>
    </location>
</feature>
<dbReference type="GeneID" id="92868463"/>
<dbReference type="RefSeq" id="WP_013222591.1">
    <property type="nucleotide sequence ID" value="NC_014318.1"/>
</dbReference>
<dbReference type="Pfam" id="PF07690">
    <property type="entry name" value="MFS_1"/>
    <property type="match status" value="1"/>
</dbReference>
<feature type="transmembrane region" description="Helical" evidence="6">
    <location>
        <begin position="77"/>
        <end position="98"/>
    </location>
</feature>
<dbReference type="HOGENOM" id="CLU_047644_0_0_11"/>
<feature type="transmembrane region" description="Helical" evidence="6">
    <location>
        <begin position="236"/>
        <end position="256"/>
    </location>
</feature>
<feature type="transmembrane region" description="Helical" evidence="6">
    <location>
        <begin position="325"/>
        <end position="347"/>
    </location>
</feature>
<protein>
    <submittedName>
        <fullName evidence="8">Major facilitator transporter</fullName>
    </submittedName>
</protein>
<feature type="transmembrane region" description="Helical" evidence="6">
    <location>
        <begin position="104"/>
        <end position="125"/>
    </location>
</feature>
<keyword evidence="2 6" id="KW-0812">Transmembrane</keyword>
<dbReference type="SUPFAM" id="SSF103473">
    <property type="entry name" value="MFS general substrate transporter"/>
    <property type="match status" value="1"/>
</dbReference>
<dbReference type="PANTHER" id="PTHR23534:SF1">
    <property type="entry name" value="MAJOR FACILITATOR SUPERFAMILY PROTEIN"/>
    <property type="match status" value="1"/>
</dbReference>
<feature type="region of interest" description="Disordered" evidence="5">
    <location>
        <begin position="197"/>
        <end position="227"/>
    </location>
</feature>
<evidence type="ECO:0000256" key="1">
    <source>
        <dbReference type="ARBA" id="ARBA00004651"/>
    </source>
</evidence>
<dbReference type="PROSITE" id="PS50850">
    <property type="entry name" value="MFS"/>
    <property type="match status" value="1"/>
</dbReference>
<evidence type="ECO:0000259" key="7">
    <source>
        <dbReference type="PROSITE" id="PS50850"/>
    </source>
</evidence>
<dbReference type="OrthoDB" id="9776171at2"/>
<dbReference type="EMBL" id="CP002000">
    <property type="protein sequence ID" value="ADJ42481.1"/>
    <property type="molecule type" value="Genomic_DNA"/>
</dbReference>
<dbReference type="InterPro" id="IPR020846">
    <property type="entry name" value="MFS_dom"/>
</dbReference>
<feature type="compositionally biased region" description="Pro residues" evidence="5">
    <location>
        <begin position="208"/>
        <end position="222"/>
    </location>
</feature>
<comment type="subcellular location">
    <subcellularLocation>
        <location evidence="1">Cell membrane</location>
        <topology evidence="1">Multi-pass membrane protein</topology>
    </subcellularLocation>
</comment>
<dbReference type="InterPro" id="IPR011701">
    <property type="entry name" value="MFS"/>
</dbReference>
<dbReference type="Gene3D" id="1.20.1250.20">
    <property type="entry name" value="MFS general substrate transporter like domains"/>
    <property type="match status" value="1"/>
</dbReference>
<dbReference type="AlphaFoldDB" id="A0A0H3CYW0"/>
<dbReference type="GO" id="GO:0022857">
    <property type="term" value="F:transmembrane transporter activity"/>
    <property type="evidence" value="ECO:0007669"/>
    <property type="project" value="InterPro"/>
</dbReference>
<dbReference type="GO" id="GO:0005886">
    <property type="term" value="C:plasma membrane"/>
    <property type="evidence" value="ECO:0007669"/>
    <property type="project" value="UniProtKB-SubCell"/>
</dbReference>
<dbReference type="PANTHER" id="PTHR23534">
    <property type="entry name" value="MFS PERMEASE"/>
    <property type="match status" value="1"/>
</dbReference>
<feature type="transmembrane region" description="Helical" evidence="6">
    <location>
        <begin position="300"/>
        <end position="319"/>
    </location>
</feature>
<evidence type="ECO:0000256" key="5">
    <source>
        <dbReference type="SAM" id="MobiDB-lite"/>
    </source>
</evidence>
<feature type="transmembrane region" description="Helical" evidence="6">
    <location>
        <begin position="268"/>
        <end position="288"/>
    </location>
</feature>
<keyword evidence="3 6" id="KW-1133">Transmembrane helix</keyword>
<sequence length="413" mass="40406">MGTSTVTGRTRSMGALFAGVALLNTATVGLGTAATLIVAAGSGAVWSGLPSVANVLGTAAGALGAGRLLPVHGSRRVLAGGYGLAAAGALVAFAGALATSVVPLLLGILLVGLGNGGAQLSRYLAADLYPQDRRGRALSTVVWGGTVGALAGPALMVPAAGAAAGFGWPSLSGPAAVAVLATAGAALAAAFLPRHVPPPRQPGLRPGPGAPPPEPPKSPPREPAVAARGPVRPAGFVRPLVAMVLAQLTMSAVMTMTPVQLQAHGHDLGVVGWVLSAHLFGMFALAPLSGRIADRWGPHVAVNAGLGVLALAAATALAAPTAHTSGLPIALFLLGYGWNLVFVGGSAQLSRDLAPETRSRVQGTVDAVVWSASALAGLGSGALFAGGGYGLVAVVGGVLAVLPLAFSAARDGR</sequence>
<reference evidence="8 9" key="1">
    <citation type="journal article" date="2010" name="Cell Res.">
        <title>Complete genome sequence of the rifamycin SV-producing Amycolatopsis mediterranei U32 revealed its genetic characteristics in phylogeny and metabolism.</title>
        <authorList>
            <person name="Zhao W."/>
            <person name="Zhong Y."/>
            <person name="Yuan H."/>
            <person name="Wang J."/>
            <person name="Zheng H."/>
            <person name="Wang Y."/>
            <person name="Cen X."/>
            <person name="Xu F."/>
            <person name="Bai J."/>
            <person name="Han X."/>
            <person name="Lu G."/>
            <person name="Zhu Y."/>
            <person name="Shao Z."/>
            <person name="Yan H."/>
            <person name="Li C."/>
            <person name="Peng N."/>
            <person name="Zhang Z."/>
            <person name="Zhang Y."/>
            <person name="Lin W."/>
            <person name="Fan Y."/>
            <person name="Qin Z."/>
            <person name="Hu Y."/>
            <person name="Zhu B."/>
            <person name="Wang S."/>
            <person name="Ding X."/>
            <person name="Zhao G.P."/>
        </authorList>
    </citation>
    <scope>NUCLEOTIDE SEQUENCE [LARGE SCALE GENOMIC DNA]</scope>
    <source>
        <strain evidence="9">U-32</strain>
    </source>
</reference>
<feature type="domain" description="Major facilitator superfamily (MFS) profile" evidence="7">
    <location>
        <begin position="1"/>
        <end position="413"/>
    </location>
</feature>
<feature type="transmembrane region" description="Helical" evidence="6">
    <location>
        <begin position="391"/>
        <end position="409"/>
    </location>
</feature>
<evidence type="ECO:0000256" key="2">
    <source>
        <dbReference type="ARBA" id="ARBA00022692"/>
    </source>
</evidence>
<dbReference type="KEGG" id="amd:AMED_0661"/>
<dbReference type="eggNOG" id="COG0477">
    <property type="taxonomic scope" value="Bacteria"/>
</dbReference>
<evidence type="ECO:0000256" key="6">
    <source>
        <dbReference type="SAM" id="Phobius"/>
    </source>
</evidence>
<evidence type="ECO:0000313" key="9">
    <source>
        <dbReference type="Proteomes" id="UP000000328"/>
    </source>
</evidence>
<dbReference type="InterPro" id="IPR036259">
    <property type="entry name" value="MFS_trans_sf"/>
</dbReference>
<organism evidence="8 9">
    <name type="scientific">Amycolatopsis mediterranei (strain U-32)</name>
    <dbReference type="NCBI Taxonomy" id="749927"/>
    <lineage>
        <taxon>Bacteria</taxon>
        <taxon>Bacillati</taxon>
        <taxon>Actinomycetota</taxon>
        <taxon>Actinomycetes</taxon>
        <taxon>Pseudonocardiales</taxon>
        <taxon>Pseudonocardiaceae</taxon>
        <taxon>Amycolatopsis</taxon>
    </lineage>
</organism>
<keyword evidence="4 6" id="KW-0472">Membrane</keyword>
<feature type="transmembrane region" description="Helical" evidence="6">
    <location>
        <begin position="12"/>
        <end position="38"/>
    </location>
</feature>
<dbReference type="Proteomes" id="UP000000328">
    <property type="component" value="Chromosome"/>
</dbReference>
<evidence type="ECO:0000313" key="8">
    <source>
        <dbReference type="EMBL" id="ADJ42481.1"/>
    </source>
</evidence>